<feature type="region of interest" description="Disordered" evidence="1">
    <location>
        <begin position="67"/>
        <end position="86"/>
    </location>
</feature>
<comment type="caution">
    <text evidence="2">The sequence shown here is derived from an EMBL/GenBank/DDBJ whole genome shotgun (WGS) entry which is preliminary data.</text>
</comment>
<keyword evidence="3" id="KW-1185">Reference proteome</keyword>
<dbReference type="AlphaFoldDB" id="A0A4R6FEP4"/>
<proteinExistence type="predicted"/>
<evidence type="ECO:0000313" key="3">
    <source>
        <dbReference type="Proteomes" id="UP000295493"/>
    </source>
</evidence>
<reference evidence="2 3" key="1">
    <citation type="submission" date="2019-03" db="EMBL/GenBank/DDBJ databases">
        <title>Genomic Encyclopedia of Type Strains, Phase IV (KMG-IV): sequencing the most valuable type-strain genomes for metagenomic binning, comparative biology and taxonomic classification.</title>
        <authorList>
            <person name="Goeker M."/>
        </authorList>
    </citation>
    <scope>NUCLEOTIDE SEQUENCE [LARGE SCALE GENOMIC DNA]</scope>
    <source>
        <strain evidence="2 3">DSM 25059</strain>
    </source>
</reference>
<evidence type="ECO:0000313" key="2">
    <source>
        <dbReference type="EMBL" id="TDN78814.1"/>
    </source>
</evidence>
<gene>
    <name evidence="2" type="ORF">EV664_11578</name>
</gene>
<name>A0A4R6FEP4_9SPHN</name>
<dbReference type="Proteomes" id="UP000295493">
    <property type="component" value="Unassembled WGS sequence"/>
</dbReference>
<accession>A0A4R6FEP4</accession>
<protein>
    <submittedName>
        <fullName evidence="2">Uncharacterized protein</fullName>
    </submittedName>
</protein>
<organism evidence="2 3">
    <name type="scientific">Stakelama pacifica</name>
    <dbReference type="NCBI Taxonomy" id="517720"/>
    <lineage>
        <taxon>Bacteria</taxon>
        <taxon>Pseudomonadati</taxon>
        <taxon>Pseudomonadota</taxon>
        <taxon>Alphaproteobacteria</taxon>
        <taxon>Sphingomonadales</taxon>
        <taxon>Sphingomonadaceae</taxon>
        <taxon>Stakelama</taxon>
    </lineage>
</organism>
<evidence type="ECO:0000256" key="1">
    <source>
        <dbReference type="SAM" id="MobiDB-lite"/>
    </source>
</evidence>
<dbReference type="EMBL" id="SNWD01000015">
    <property type="protein sequence ID" value="TDN78814.1"/>
    <property type="molecule type" value="Genomic_DNA"/>
</dbReference>
<sequence length="86" mass="9742">MTPGCERQGPRCRLWLQGERFRMVRRRARFGWRGCRTGCGLTAGRAKAIASGQKCCPLRHLPGQAVGIGFDRRRTRGQGRETVNDR</sequence>